<name>A0A4Z2ER40_9TELE</name>
<organism evidence="2 3">
    <name type="scientific">Liparis tanakae</name>
    <name type="common">Tanaka's snailfish</name>
    <dbReference type="NCBI Taxonomy" id="230148"/>
    <lineage>
        <taxon>Eukaryota</taxon>
        <taxon>Metazoa</taxon>
        <taxon>Chordata</taxon>
        <taxon>Craniata</taxon>
        <taxon>Vertebrata</taxon>
        <taxon>Euteleostomi</taxon>
        <taxon>Actinopterygii</taxon>
        <taxon>Neopterygii</taxon>
        <taxon>Teleostei</taxon>
        <taxon>Neoteleostei</taxon>
        <taxon>Acanthomorphata</taxon>
        <taxon>Eupercaria</taxon>
        <taxon>Perciformes</taxon>
        <taxon>Cottioidei</taxon>
        <taxon>Cottales</taxon>
        <taxon>Liparidae</taxon>
        <taxon>Liparis</taxon>
    </lineage>
</organism>
<feature type="region of interest" description="Disordered" evidence="1">
    <location>
        <begin position="1"/>
        <end position="49"/>
    </location>
</feature>
<dbReference type="Proteomes" id="UP000314294">
    <property type="component" value="Unassembled WGS sequence"/>
</dbReference>
<evidence type="ECO:0000313" key="3">
    <source>
        <dbReference type="Proteomes" id="UP000314294"/>
    </source>
</evidence>
<dbReference type="EMBL" id="SRLO01003528">
    <property type="protein sequence ID" value="TNN31376.1"/>
    <property type="molecule type" value="Genomic_DNA"/>
</dbReference>
<evidence type="ECO:0000313" key="2">
    <source>
        <dbReference type="EMBL" id="TNN31376.1"/>
    </source>
</evidence>
<reference evidence="2 3" key="1">
    <citation type="submission" date="2019-03" db="EMBL/GenBank/DDBJ databases">
        <title>First draft genome of Liparis tanakae, snailfish: a comprehensive survey of snailfish specific genes.</title>
        <authorList>
            <person name="Kim W."/>
            <person name="Song I."/>
            <person name="Jeong J.-H."/>
            <person name="Kim D."/>
            <person name="Kim S."/>
            <person name="Ryu S."/>
            <person name="Song J.Y."/>
            <person name="Lee S.K."/>
        </authorList>
    </citation>
    <scope>NUCLEOTIDE SEQUENCE [LARGE SCALE GENOMIC DNA]</scope>
    <source>
        <tissue evidence="2">Muscle</tissue>
    </source>
</reference>
<proteinExistence type="predicted"/>
<gene>
    <name evidence="2" type="ORF">EYF80_058473</name>
</gene>
<sequence>MGLPYPGSHRPTRKMQRPVSRKATRTPTHMSVENGASTLKPLSSEAESVRSRKLMPVCMKGVVMSTAFSLVAVRVSGATARLSLYLKPSALDSSEARSTQKPSSSAPPPRLMAYGSC</sequence>
<feature type="compositionally biased region" description="Polar residues" evidence="1">
    <location>
        <begin position="25"/>
        <end position="41"/>
    </location>
</feature>
<accession>A0A4Z2ER40</accession>
<comment type="caution">
    <text evidence="2">The sequence shown here is derived from an EMBL/GenBank/DDBJ whole genome shotgun (WGS) entry which is preliminary data.</text>
</comment>
<feature type="region of interest" description="Disordered" evidence="1">
    <location>
        <begin position="89"/>
        <end position="117"/>
    </location>
</feature>
<feature type="compositionally biased region" description="Basic residues" evidence="1">
    <location>
        <begin position="10"/>
        <end position="24"/>
    </location>
</feature>
<keyword evidence="3" id="KW-1185">Reference proteome</keyword>
<dbReference type="AlphaFoldDB" id="A0A4Z2ER40"/>
<evidence type="ECO:0000256" key="1">
    <source>
        <dbReference type="SAM" id="MobiDB-lite"/>
    </source>
</evidence>
<protein>
    <submittedName>
        <fullName evidence="2">Uncharacterized protein</fullName>
    </submittedName>
</protein>